<dbReference type="RefSeq" id="WP_068485440.1">
    <property type="nucleotide sequence ID" value="NZ_CP018760.1"/>
</dbReference>
<dbReference type="EMBL" id="LZFP01000034">
    <property type="protein sequence ID" value="OBR37429.1"/>
    <property type="molecule type" value="Genomic_DNA"/>
</dbReference>
<evidence type="ECO:0008006" key="4">
    <source>
        <dbReference type="Google" id="ProtNLM"/>
    </source>
</evidence>
<keyword evidence="3" id="KW-1185">Reference proteome</keyword>
<organism evidence="2 3">
    <name type="scientific">Maribacter hydrothermalis</name>
    <dbReference type="NCBI Taxonomy" id="1836467"/>
    <lineage>
        <taxon>Bacteria</taxon>
        <taxon>Pseudomonadati</taxon>
        <taxon>Bacteroidota</taxon>
        <taxon>Flavobacteriia</taxon>
        <taxon>Flavobacteriales</taxon>
        <taxon>Flavobacteriaceae</taxon>
        <taxon>Maribacter</taxon>
    </lineage>
</organism>
<dbReference type="OrthoDB" id="708590at2"/>
<accession>A0A1B7Z3Z3</accession>
<gene>
    <name evidence="2" type="ORF">A9200_07180</name>
</gene>
<reference evidence="3" key="1">
    <citation type="submission" date="2016-06" db="EMBL/GenBank/DDBJ databases">
        <authorList>
            <person name="Zhan P."/>
        </authorList>
    </citation>
    <scope>NUCLEOTIDE SEQUENCE [LARGE SCALE GENOMIC DNA]</scope>
    <source>
        <strain evidence="3">T28</strain>
    </source>
</reference>
<evidence type="ECO:0000313" key="2">
    <source>
        <dbReference type="EMBL" id="OBR37429.1"/>
    </source>
</evidence>
<protein>
    <recommendedName>
        <fullName evidence="4">META domain-containing protein</fullName>
    </recommendedName>
</protein>
<evidence type="ECO:0000256" key="1">
    <source>
        <dbReference type="SAM" id="SignalP"/>
    </source>
</evidence>
<proteinExistence type="predicted"/>
<dbReference type="STRING" id="1836467.BTR34_07430"/>
<dbReference type="KEGG" id="mart:BTR34_07430"/>
<comment type="caution">
    <text evidence="2">The sequence shown here is derived from an EMBL/GenBank/DDBJ whole genome shotgun (WGS) entry which is preliminary data.</text>
</comment>
<keyword evidence="1" id="KW-0732">Signal</keyword>
<sequence length="122" mass="13731">MKTPFLIVVLVLFTLNGCNTANNADDIEGYYTGTFQRGEIISNVTLNLNGKNFSGESDIAKFPAICNGNFTILNDMVTFDNLCPWTAEFDWSLILSNEWHFTIDYNKLTLTNSIGDIYILTK</sequence>
<evidence type="ECO:0000313" key="3">
    <source>
        <dbReference type="Proteomes" id="UP000092164"/>
    </source>
</evidence>
<feature type="chain" id="PRO_5008602245" description="META domain-containing protein" evidence="1">
    <location>
        <begin position="24"/>
        <end position="122"/>
    </location>
</feature>
<dbReference type="Proteomes" id="UP000092164">
    <property type="component" value="Unassembled WGS sequence"/>
</dbReference>
<feature type="signal peptide" evidence="1">
    <location>
        <begin position="1"/>
        <end position="23"/>
    </location>
</feature>
<name>A0A1B7Z3Z3_9FLAO</name>
<dbReference type="AlphaFoldDB" id="A0A1B7Z3Z3"/>